<feature type="compositionally biased region" description="Polar residues" evidence="2">
    <location>
        <begin position="140"/>
        <end position="152"/>
    </location>
</feature>
<organism evidence="3 4">
    <name type="scientific">Sordaria macrospora</name>
    <dbReference type="NCBI Taxonomy" id="5147"/>
    <lineage>
        <taxon>Eukaryota</taxon>
        <taxon>Fungi</taxon>
        <taxon>Dikarya</taxon>
        <taxon>Ascomycota</taxon>
        <taxon>Pezizomycotina</taxon>
        <taxon>Sordariomycetes</taxon>
        <taxon>Sordariomycetidae</taxon>
        <taxon>Sordariales</taxon>
        <taxon>Sordariaceae</taxon>
        <taxon>Sordaria</taxon>
    </lineage>
</organism>
<protein>
    <recommendedName>
        <fullName evidence="5">DUF171-domain-containing protein</fullName>
    </recommendedName>
</protein>
<evidence type="ECO:0000256" key="2">
    <source>
        <dbReference type="SAM" id="MobiDB-lite"/>
    </source>
</evidence>
<dbReference type="InterPro" id="IPR029028">
    <property type="entry name" value="Alpha/beta_knot_MTases"/>
</dbReference>
<dbReference type="Pfam" id="PF02598">
    <property type="entry name" value="Methyltrn_RNA_3"/>
    <property type="match status" value="1"/>
</dbReference>
<dbReference type="Gene3D" id="2.40.50.140">
    <property type="entry name" value="Nucleic acid-binding proteins"/>
    <property type="match status" value="1"/>
</dbReference>
<reference evidence="3 4" key="1">
    <citation type="submission" date="2017-07" db="EMBL/GenBank/DDBJ databases">
        <title>Genome sequence of the Sordaria macrospora wild type strain R19027.</title>
        <authorList>
            <person name="Nowrousian M."/>
            <person name="Teichert I."/>
            <person name="Kueck U."/>
        </authorList>
    </citation>
    <scope>NUCLEOTIDE SEQUENCE [LARGE SCALE GENOMIC DNA]</scope>
    <source>
        <strain evidence="3 4">R19027</strain>
        <tissue evidence="3">Mycelium</tissue>
    </source>
</reference>
<dbReference type="InterPro" id="IPR012340">
    <property type="entry name" value="NA-bd_OB-fold"/>
</dbReference>
<dbReference type="CDD" id="cd18086">
    <property type="entry name" value="HsC9orf114-like"/>
    <property type="match status" value="1"/>
</dbReference>
<dbReference type="SUPFAM" id="SSF50249">
    <property type="entry name" value="Nucleic acid-binding proteins"/>
    <property type="match status" value="1"/>
</dbReference>
<evidence type="ECO:0000313" key="3">
    <source>
        <dbReference type="EMBL" id="KAA8633771.1"/>
    </source>
</evidence>
<feature type="region of interest" description="Disordered" evidence="2">
    <location>
        <begin position="138"/>
        <end position="158"/>
    </location>
</feature>
<dbReference type="PANTHER" id="PTHR12150">
    <property type="entry name" value="CLASS IV SAM-BINDING METHYLTRANSFERASE-RELATED"/>
    <property type="match status" value="1"/>
</dbReference>
<gene>
    <name evidence="3" type="ORF">SMACR_01287</name>
</gene>
<dbReference type="InterPro" id="IPR003750">
    <property type="entry name" value="Put_MeTrfase-C9orf114-like"/>
</dbReference>
<proteinExistence type="inferred from homology"/>
<evidence type="ECO:0008006" key="5">
    <source>
        <dbReference type="Google" id="ProtNLM"/>
    </source>
</evidence>
<comment type="similarity">
    <text evidence="1">Belongs to the class IV-like SAM-binding methyltransferase superfamily.</text>
</comment>
<accession>A0A8S8ZYW2</accession>
<dbReference type="EMBL" id="NMPR01000032">
    <property type="protein sequence ID" value="KAA8633771.1"/>
    <property type="molecule type" value="Genomic_DNA"/>
</dbReference>
<dbReference type="InterPro" id="IPR029026">
    <property type="entry name" value="tRNA_m1G_MTases_N"/>
</dbReference>
<dbReference type="VEuPathDB" id="FungiDB:SMAC_01287"/>
<dbReference type="AlphaFoldDB" id="A0A8S8ZYW2"/>
<dbReference type="Proteomes" id="UP000433876">
    <property type="component" value="Unassembled WGS sequence"/>
</dbReference>
<evidence type="ECO:0000256" key="1">
    <source>
        <dbReference type="ARBA" id="ARBA00009841"/>
    </source>
</evidence>
<dbReference type="SUPFAM" id="SSF75217">
    <property type="entry name" value="alpha/beta knot"/>
    <property type="match status" value="1"/>
</dbReference>
<sequence length="470" mass="52624">MSSRDVAFLCVRDDDSVSAVNTRELLGKANERKSDLDAPVVIHCYSRVRVKIKLLESFWRADKQGGQDFHFRFSCELAESRKAPKISVSSSAQRLGSAIPFNHPPHFPNQLFCKYSDAYSKMGPPQDHSFKRRRIDVDETPSSGRQPSSLSAANAKPARFKPTAARDWTISVAVPTSVITDCVTREQRTTWAGRIARACAVFSVDEIVIYDDSPVESRPASTDHEGYTGDVDPAHFLEHLLNYLETPPFMRKLLFPMHPNLRSQGLLPNLDMPHHPYKGEWMPYREGLTLEAQPKGGKGTVVDIGLEETVTIDEELPPKTRVTLKMPVGEYGSPEPIHPAVPRTEGGYFWGYTVRKAATLSDVFTQSPYEEGYDLSIGTSERGQSLHRAFPEHKEANFTHLLVAFGGPRGLEYAAMNDPELSKIGIHGPRTKELFEHWVNVLPNQGSRGIRTDEAMLIALTGLRRLWDNS</sequence>
<name>A0A8S8ZYW2_SORMA</name>
<comment type="caution">
    <text evidence="3">The sequence shown here is derived from an EMBL/GenBank/DDBJ whole genome shotgun (WGS) entry which is preliminary data.</text>
</comment>
<dbReference type="PANTHER" id="PTHR12150:SF13">
    <property type="entry name" value="METHYLTRANSFERASE C9ORF114-RELATED"/>
    <property type="match status" value="1"/>
</dbReference>
<evidence type="ECO:0000313" key="4">
    <source>
        <dbReference type="Proteomes" id="UP000433876"/>
    </source>
</evidence>
<dbReference type="Gene3D" id="3.40.1280.10">
    <property type="match status" value="1"/>
</dbReference>